<dbReference type="InterPro" id="IPR002346">
    <property type="entry name" value="Mopterin_DH_FAD-bd"/>
</dbReference>
<keyword evidence="3" id="KW-0560">Oxidoreductase</keyword>
<dbReference type="EMBL" id="BLAD01000067">
    <property type="protein sequence ID" value="GES03304.1"/>
    <property type="molecule type" value="Genomic_DNA"/>
</dbReference>
<dbReference type="Pfam" id="PF00941">
    <property type="entry name" value="FAD_binding_5"/>
    <property type="match status" value="1"/>
</dbReference>
<dbReference type="GO" id="GO:0016491">
    <property type="term" value="F:oxidoreductase activity"/>
    <property type="evidence" value="ECO:0007669"/>
    <property type="project" value="UniProtKB-KW"/>
</dbReference>
<evidence type="ECO:0000313" key="5">
    <source>
        <dbReference type="EMBL" id="GES03304.1"/>
    </source>
</evidence>
<dbReference type="PANTHER" id="PTHR42659:SF2">
    <property type="entry name" value="XANTHINE DEHYDROGENASE SUBUNIT C-RELATED"/>
    <property type="match status" value="1"/>
</dbReference>
<evidence type="ECO:0000256" key="2">
    <source>
        <dbReference type="ARBA" id="ARBA00022827"/>
    </source>
</evidence>
<proteinExistence type="predicted"/>
<dbReference type="PANTHER" id="PTHR42659">
    <property type="entry name" value="XANTHINE DEHYDROGENASE SUBUNIT C-RELATED"/>
    <property type="match status" value="1"/>
</dbReference>
<dbReference type="InterPro" id="IPR036318">
    <property type="entry name" value="FAD-bd_PCMH-like_sf"/>
</dbReference>
<dbReference type="OrthoDB" id="9793944at2"/>
<dbReference type="InterPro" id="IPR016169">
    <property type="entry name" value="FAD-bd_PCMH_sub2"/>
</dbReference>
<accession>A0A5M3W3F7</accession>
<keyword evidence="6" id="KW-1185">Reference proteome</keyword>
<evidence type="ECO:0000256" key="3">
    <source>
        <dbReference type="ARBA" id="ARBA00023002"/>
    </source>
</evidence>
<dbReference type="PROSITE" id="PS51387">
    <property type="entry name" value="FAD_PCMH"/>
    <property type="match status" value="1"/>
</dbReference>
<feature type="domain" description="FAD-binding PCMH-type" evidence="4">
    <location>
        <begin position="1"/>
        <end position="178"/>
    </location>
</feature>
<evidence type="ECO:0000313" key="6">
    <source>
        <dbReference type="Proteomes" id="UP000334990"/>
    </source>
</evidence>
<dbReference type="Gene3D" id="3.30.465.10">
    <property type="match status" value="1"/>
</dbReference>
<reference evidence="5 6" key="1">
    <citation type="submission" date="2019-10" db="EMBL/GenBank/DDBJ databases">
        <title>Whole genome shotgun sequence of Acrocarpospora corrugata NBRC 13972.</title>
        <authorList>
            <person name="Ichikawa N."/>
            <person name="Kimura A."/>
            <person name="Kitahashi Y."/>
            <person name="Komaki H."/>
            <person name="Oguchi A."/>
        </authorList>
    </citation>
    <scope>NUCLEOTIDE SEQUENCE [LARGE SCALE GENOMIC DNA]</scope>
    <source>
        <strain evidence="5 6">NBRC 13972</strain>
    </source>
</reference>
<dbReference type="InterPro" id="IPR016166">
    <property type="entry name" value="FAD-bd_PCMH"/>
</dbReference>
<dbReference type="Pfam" id="PF03450">
    <property type="entry name" value="CO_deh_flav_C"/>
    <property type="match status" value="1"/>
</dbReference>
<evidence type="ECO:0000259" key="4">
    <source>
        <dbReference type="PROSITE" id="PS51387"/>
    </source>
</evidence>
<dbReference type="RefSeq" id="WP_155339481.1">
    <property type="nucleotide sequence ID" value="NZ_BAAABN010000014.1"/>
</dbReference>
<dbReference type="SUPFAM" id="SSF55447">
    <property type="entry name" value="CO dehydrogenase flavoprotein C-terminal domain-like"/>
    <property type="match status" value="2"/>
</dbReference>
<keyword evidence="1" id="KW-0285">Flavoprotein</keyword>
<dbReference type="SUPFAM" id="SSF56176">
    <property type="entry name" value="FAD-binding/transporter-associated domain-like"/>
    <property type="match status" value="1"/>
</dbReference>
<dbReference type="GO" id="GO:0071949">
    <property type="term" value="F:FAD binding"/>
    <property type="evidence" value="ECO:0007669"/>
    <property type="project" value="InterPro"/>
</dbReference>
<evidence type="ECO:0000256" key="1">
    <source>
        <dbReference type="ARBA" id="ARBA00022630"/>
    </source>
</evidence>
<dbReference type="SMART" id="SM01092">
    <property type="entry name" value="CO_deh_flav_C"/>
    <property type="match status" value="1"/>
</dbReference>
<comment type="caution">
    <text evidence="5">The sequence shown here is derived from an EMBL/GenBank/DDBJ whole genome shotgun (WGS) entry which is preliminary data.</text>
</comment>
<organism evidence="5 6">
    <name type="scientific">Acrocarpospora corrugata</name>
    <dbReference type="NCBI Taxonomy" id="35763"/>
    <lineage>
        <taxon>Bacteria</taxon>
        <taxon>Bacillati</taxon>
        <taxon>Actinomycetota</taxon>
        <taxon>Actinomycetes</taxon>
        <taxon>Streptosporangiales</taxon>
        <taxon>Streptosporangiaceae</taxon>
        <taxon>Acrocarpospora</taxon>
    </lineage>
</organism>
<dbReference type="Gene3D" id="3.30.43.10">
    <property type="entry name" value="Uridine Diphospho-n-acetylenolpyruvylglucosamine Reductase, domain 2"/>
    <property type="match status" value="1"/>
</dbReference>
<dbReference type="InterPro" id="IPR016167">
    <property type="entry name" value="FAD-bd_PCMH_sub1"/>
</dbReference>
<dbReference type="InterPro" id="IPR036683">
    <property type="entry name" value="CO_DH_flav_C_dom_sf"/>
</dbReference>
<dbReference type="InterPro" id="IPR005107">
    <property type="entry name" value="CO_DH_flav_C"/>
</dbReference>
<dbReference type="InterPro" id="IPR051312">
    <property type="entry name" value="Diverse_Substr_Oxidored"/>
</dbReference>
<name>A0A5M3W3F7_9ACTN</name>
<sequence>MKPAAFDYVAPHTVREAVDALGDTWRDVRVLAGGQSLILEMHMRRICPDLVVDINHVAGLDRIGLDDGTVRVGALVRHQVFESPQAVPGPLGRLCANAVVNIAHPPIRTRGTLVGSIAWAHPASEWCAIAVALDAVIEVRSSGGVREIAARDFFLGPLQTARAPDEIITSVRFPLLGGSTGVGFVEHRRTHFCFAQVAVAAAVTVHDGLIVDARIGLANCADRPVRARAAERVLIGADVSAANDHPFADAALAGDHQPVDHPFGDADLAGNRLPADHPFARAGRAAADEDAAPVDEPYADPEYRRQVIAVLVGRTLRQAVADWRSHAEPEGGLR</sequence>
<protein>
    <recommendedName>
        <fullName evidence="4">FAD-binding PCMH-type domain-containing protein</fullName>
    </recommendedName>
</protein>
<dbReference type="AlphaFoldDB" id="A0A5M3W3F7"/>
<gene>
    <name evidence="5" type="ORF">Acor_53700</name>
</gene>
<dbReference type="Proteomes" id="UP000334990">
    <property type="component" value="Unassembled WGS sequence"/>
</dbReference>
<keyword evidence="2" id="KW-0274">FAD</keyword>
<dbReference type="Gene3D" id="3.30.390.50">
    <property type="entry name" value="CO dehydrogenase flavoprotein, C-terminal domain"/>
    <property type="match status" value="2"/>
</dbReference>